<evidence type="ECO:0000256" key="2">
    <source>
        <dbReference type="ARBA" id="ARBA00016013"/>
    </source>
</evidence>
<dbReference type="AlphaFoldDB" id="A0A8J7CCT0"/>
<accession>A0A8J7CCT0</accession>
<sequence length="312" mass="33726">MVQSTATSFVNSSVPNGPMTQSTKDQISFLGNFDTFLKLLITQIRNQDPLSPMESSEFTNQLVQYASVEQAIQTNKNLETLSGLTVANQAALATNYLDQWVEAPTDAITLQDGEALFTYYLPVEASSVSLTIHTLDKKFVRSITGKDAGDLLTQGMHKVLWDGTDEGGTKMKDGAYRVTLTARDETGAIIYQRDAQGREILDANKAKVPLTPNAVGRVTAYTTDSQGGTKIAMGESAVDLAHVVGVFRKRPDEGAVKMGVPPEKPKDEAKDKDADKDAAKATDTDKDKAKAEDADKGKDKTADADKDKDKKA</sequence>
<dbReference type="Gene3D" id="2.60.40.4070">
    <property type="match status" value="1"/>
</dbReference>
<organism evidence="8 9">
    <name type="scientific">Phaeovibrio sulfidiphilus</name>
    <dbReference type="NCBI Taxonomy" id="1220600"/>
    <lineage>
        <taxon>Bacteria</taxon>
        <taxon>Pseudomonadati</taxon>
        <taxon>Pseudomonadota</taxon>
        <taxon>Alphaproteobacteria</taxon>
        <taxon>Rhodospirillales</taxon>
        <taxon>Rhodospirillaceae</taxon>
        <taxon>Phaeovibrio</taxon>
    </lineage>
</organism>
<feature type="compositionally biased region" description="Basic and acidic residues" evidence="6">
    <location>
        <begin position="263"/>
        <end position="312"/>
    </location>
</feature>
<dbReference type="EMBL" id="JACZHT010000001">
    <property type="protein sequence ID" value="MBE1236079.1"/>
    <property type="molecule type" value="Genomic_DNA"/>
</dbReference>
<evidence type="ECO:0000313" key="9">
    <source>
        <dbReference type="Proteomes" id="UP000631034"/>
    </source>
</evidence>
<dbReference type="Pfam" id="PF13860">
    <property type="entry name" value="FlgD_ig"/>
    <property type="match status" value="1"/>
</dbReference>
<comment type="caution">
    <text evidence="8">The sequence shown here is derived from an EMBL/GenBank/DDBJ whole genome shotgun (WGS) entry which is preliminary data.</text>
</comment>
<evidence type="ECO:0000256" key="3">
    <source>
        <dbReference type="ARBA" id="ARBA00022795"/>
    </source>
</evidence>
<dbReference type="InterPro" id="IPR005648">
    <property type="entry name" value="FlgD"/>
</dbReference>
<reference evidence="8" key="1">
    <citation type="submission" date="2020-10" db="EMBL/GenBank/DDBJ databases">
        <title>Genome sequence of the unusual species of purple photosynthetic bacteria, Phaeovibrio sulfidiphilus DSM 23193, type strain.</title>
        <authorList>
            <person name="Kyndt J.A."/>
            <person name="Meyer T.E."/>
        </authorList>
    </citation>
    <scope>NUCLEOTIDE SEQUENCE</scope>
    <source>
        <strain evidence="8">DSM 23193</strain>
    </source>
</reference>
<name>A0A8J7CCT0_9PROT</name>
<dbReference type="RefSeq" id="WP_192532965.1">
    <property type="nucleotide sequence ID" value="NZ_JACZHT010000001.1"/>
</dbReference>
<feature type="region of interest" description="Disordered" evidence="6">
    <location>
        <begin position="254"/>
        <end position="312"/>
    </location>
</feature>
<dbReference type="Pfam" id="PF03963">
    <property type="entry name" value="FlgD"/>
    <property type="match status" value="1"/>
</dbReference>
<keyword evidence="3 5" id="KW-1005">Bacterial flagellum biogenesis</keyword>
<comment type="similarity">
    <text evidence="1 5">Belongs to the FlgD family.</text>
</comment>
<dbReference type="InterPro" id="IPR025965">
    <property type="entry name" value="FlgD/Vpr_Ig-like"/>
</dbReference>
<evidence type="ECO:0000256" key="6">
    <source>
        <dbReference type="SAM" id="MobiDB-lite"/>
    </source>
</evidence>
<comment type="function">
    <text evidence="4 5">Required for flagellar hook formation. May act as a scaffolding protein.</text>
</comment>
<keyword evidence="9" id="KW-1185">Reference proteome</keyword>
<proteinExistence type="inferred from homology"/>
<evidence type="ECO:0000256" key="1">
    <source>
        <dbReference type="ARBA" id="ARBA00010577"/>
    </source>
</evidence>
<evidence type="ECO:0000259" key="7">
    <source>
        <dbReference type="Pfam" id="PF13860"/>
    </source>
</evidence>
<dbReference type="GO" id="GO:0044781">
    <property type="term" value="P:bacterial-type flagellum organization"/>
    <property type="evidence" value="ECO:0007669"/>
    <property type="project" value="UniProtKB-UniRule"/>
</dbReference>
<protein>
    <recommendedName>
        <fullName evidence="2 5">Basal-body rod modification protein FlgD</fullName>
    </recommendedName>
</protein>
<gene>
    <name evidence="8" type="ORF">IHV25_00190</name>
</gene>
<evidence type="ECO:0000313" key="8">
    <source>
        <dbReference type="EMBL" id="MBE1236079.1"/>
    </source>
</evidence>
<evidence type="ECO:0000256" key="5">
    <source>
        <dbReference type="RuleBase" id="RU362076"/>
    </source>
</evidence>
<feature type="domain" description="FlgD/Vpr Ig-like" evidence="7">
    <location>
        <begin position="106"/>
        <end position="184"/>
    </location>
</feature>
<evidence type="ECO:0000256" key="4">
    <source>
        <dbReference type="ARBA" id="ARBA00024746"/>
    </source>
</evidence>
<dbReference type="Proteomes" id="UP000631034">
    <property type="component" value="Unassembled WGS sequence"/>
</dbReference>